<evidence type="ECO:0000256" key="1">
    <source>
        <dbReference type="SAM" id="Phobius"/>
    </source>
</evidence>
<dbReference type="EMBL" id="QGLO01000006">
    <property type="protein sequence ID" value="PXY90372.1"/>
    <property type="molecule type" value="Genomic_DNA"/>
</dbReference>
<dbReference type="RefSeq" id="WP_110448200.1">
    <property type="nucleotide sequence ID" value="NZ_CP132381.1"/>
</dbReference>
<sequence length="325" mass="38352">MKKTLFKLPLLFVLFYWLVNIVLFTAYFIVINNYFTASDLTFFQISKGIIQRLSVNFYLQLPNSIILFIVAIVLLNKYSINIINRKNIINTFIIAILIVLSEIVGRWFYRTYINKWMFIDQQYAGIDIYFISIIDIFNCTKVVMSYLFITILTFFSVKFLNYKYIHNDSGLTQIESQKLHLGVFISLYNCYFITLFISFFVLDRYIDYSSYSIIIELGILIIFLLITNLLGYFLLRRCFKGVTESLNLTRLIISSLSTFILNCILLVFIIFICIRMFELLQIYYSLPNTPTLITCCWVIIVMLFIVSSLMVRTMAKLFFDSKKEN</sequence>
<name>A0A2V4DY74_9GAMM</name>
<keyword evidence="1" id="KW-0472">Membrane</keyword>
<accession>A0A2V4DY74</accession>
<keyword evidence="3" id="KW-1185">Reference proteome</keyword>
<feature type="transmembrane region" description="Helical" evidence="1">
    <location>
        <begin position="181"/>
        <end position="202"/>
    </location>
</feature>
<keyword evidence="1" id="KW-1133">Transmembrane helix</keyword>
<dbReference type="AlphaFoldDB" id="A0A2V4DY74"/>
<comment type="caution">
    <text evidence="2">The sequence shown here is derived from an EMBL/GenBank/DDBJ whole genome shotgun (WGS) entry which is preliminary data.</text>
</comment>
<dbReference type="Proteomes" id="UP000247673">
    <property type="component" value="Unassembled WGS sequence"/>
</dbReference>
<evidence type="ECO:0000313" key="3">
    <source>
        <dbReference type="Proteomes" id="UP000247673"/>
    </source>
</evidence>
<gene>
    <name evidence="2" type="ORF">DKK78_08230</name>
</gene>
<feature type="transmembrane region" description="Helical" evidence="1">
    <location>
        <begin position="289"/>
        <end position="311"/>
    </location>
</feature>
<feature type="transmembrane region" description="Helical" evidence="1">
    <location>
        <begin position="129"/>
        <end position="160"/>
    </location>
</feature>
<protein>
    <submittedName>
        <fullName evidence="2">Uncharacterized protein</fullName>
    </submittedName>
</protein>
<keyword evidence="1" id="KW-0812">Transmembrane</keyword>
<proteinExistence type="predicted"/>
<feature type="transmembrane region" description="Helical" evidence="1">
    <location>
        <begin position="55"/>
        <end position="76"/>
    </location>
</feature>
<feature type="transmembrane region" description="Helical" evidence="1">
    <location>
        <begin position="208"/>
        <end position="235"/>
    </location>
</feature>
<reference evidence="2 3" key="1">
    <citation type="submission" date="2018-05" db="EMBL/GenBank/DDBJ databases">
        <title>Reference genomes for bee gut microbiota database.</title>
        <authorList>
            <person name="Ellegaard K.M."/>
        </authorList>
    </citation>
    <scope>NUCLEOTIDE SEQUENCE [LARGE SCALE GENOMIC DNA]</scope>
    <source>
        <strain evidence="2 3">ESL0172</strain>
    </source>
</reference>
<organism evidence="2 3">
    <name type="scientific">Gilliamella apis</name>
    <dbReference type="NCBI Taxonomy" id="1970738"/>
    <lineage>
        <taxon>Bacteria</taxon>
        <taxon>Pseudomonadati</taxon>
        <taxon>Pseudomonadota</taxon>
        <taxon>Gammaproteobacteria</taxon>
        <taxon>Orbales</taxon>
        <taxon>Orbaceae</taxon>
        <taxon>Gilliamella</taxon>
    </lineage>
</organism>
<feature type="transmembrane region" description="Helical" evidence="1">
    <location>
        <begin position="12"/>
        <end position="35"/>
    </location>
</feature>
<feature type="transmembrane region" description="Helical" evidence="1">
    <location>
        <begin position="88"/>
        <end position="109"/>
    </location>
</feature>
<feature type="transmembrane region" description="Helical" evidence="1">
    <location>
        <begin position="256"/>
        <end position="277"/>
    </location>
</feature>
<evidence type="ECO:0000313" key="2">
    <source>
        <dbReference type="EMBL" id="PXY90372.1"/>
    </source>
</evidence>
<dbReference type="OrthoDB" id="7067921at2"/>